<reference evidence="3 4" key="1">
    <citation type="journal article" date="2013" name="Mar. Genomics">
        <title>Expression of sulfatases in Rhodopirellula baltica and the diversity of sulfatases in the genus Rhodopirellula.</title>
        <authorList>
            <person name="Wegner C.E."/>
            <person name="Richter-Heitmann T."/>
            <person name="Klindworth A."/>
            <person name="Klockow C."/>
            <person name="Richter M."/>
            <person name="Achstetter T."/>
            <person name="Glockner F.O."/>
            <person name="Harder J."/>
        </authorList>
    </citation>
    <scope>NUCLEOTIDE SEQUENCE [LARGE SCALE GENOMIC DNA]</scope>
    <source>
        <strain evidence="3 4">SWK14</strain>
    </source>
</reference>
<feature type="region of interest" description="Disordered" evidence="1">
    <location>
        <begin position="89"/>
        <end position="130"/>
    </location>
</feature>
<feature type="transmembrane region" description="Helical" evidence="2">
    <location>
        <begin position="16"/>
        <end position="35"/>
    </location>
</feature>
<dbReference type="RefSeq" id="WP_007340782.1">
    <property type="nucleotide sequence ID" value="NZ_AMWG01000183.1"/>
</dbReference>
<evidence type="ECO:0008006" key="5">
    <source>
        <dbReference type="Google" id="ProtNLM"/>
    </source>
</evidence>
<protein>
    <recommendedName>
        <fullName evidence="5">Transmembrane protein</fullName>
    </recommendedName>
</protein>
<feature type="transmembrane region" description="Helical" evidence="2">
    <location>
        <begin position="424"/>
        <end position="442"/>
    </location>
</feature>
<accession>L7C6C7</accession>
<keyword evidence="2" id="KW-0472">Membrane</keyword>
<evidence type="ECO:0000313" key="3">
    <source>
        <dbReference type="EMBL" id="ELP29739.1"/>
    </source>
</evidence>
<feature type="transmembrane region" description="Helical" evidence="2">
    <location>
        <begin position="193"/>
        <end position="211"/>
    </location>
</feature>
<proteinExistence type="predicted"/>
<evidence type="ECO:0000256" key="1">
    <source>
        <dbReference type="SAM" id="MobiDB-lite"/>
    </source>
</evidence>
<dbReference type="EMBL" id="AMWG01000183">
    <property type="protein sequence ID" value="ELP29739.1"/>
    <property type="molecule type" value="Genomic_DNA"/>
</dbReference>
<dbReference type="AlphaFoldDB" id="L7C6C7"/>
<keyword evidence="2" id="KW-0812">Transmembrane</keyword>
<feature type="transmembrane region" description="Helical" evidence="2">
    <location>
        <begin position="473"/>
        <end position="491"/>
    </location>
</feature>
<name>L7C6C7_RHOBT</name>
<evidence type="ECO:0000313" key="4">
    <source>
        <dbReference type="Proteomes" id="UP000010959"/>
    </source>
</evidence>
<feature type="transmembrane region" description="Helical" evidence="2">
    <location>
        <begin position="264"/>
        <end position="284"/>
    </location>
</feature>
<dbReference type="Proteomes" id="UP000010959">
    <property type="component" value="Unassembled WGS sequence"/>
</dbReference>
<feature type="transmembrane region" description="Helical" evidence="2">
    <location>
        <begin position="335"/>
        <end position="358"/>
    </location>
</feature>
<feature type="transmembrane region" description="Helical" evidence="2">
    <location>
        <begin position="370"/>
        <end position="390"/>
    </location>
</feature>
<dbReference type="PATRIC" id="fig|993516.3.peg.6819"/>
<evidence type="ECO:0000256" key="2">
    <source>
        <dbReference type="SAM" id="Phobius"/>
    </source>
</evidence>
<feature type="compositionally biased region" description="Polar residues" evidence="1">
    <location>
        <begin position="100"/>
        <end position="116"/>
    </location>
</feature>
<feature type="transmembrane region" description="Helical" evidence="2">
    <location>
        <begin position="155"/>
        <end position="173"/>
    </location>
</feature>
<gene>
    <name evidence="3" type="ORF">RBSWK_06358</name>
</gene>
<organism evidence="3 4">
    <name type="scientific">Rhodopirellula baltica SWK14</name>
    <dbReference type="NCBI Taxonomy" id="993516"/>
    <lineage>
        <taxon>Bacteria</taxon>
        <taxon>Pseudomonadati</taxon>
        <taxon>Planctomycetota</taxon>
        <taxon>Planctomycetia</taxon>
        <taxon>Pirellulales</taxon>
        <taxon>Pirellulaceae</taxon>
        <taxon>Rhodopirellula</taxon>
    </lineage>
</organism>
<keyword evidence="2" id="KW-1133">Transmembrane helix</keyword>
<feature type="transmembrane region" description="Helical" evidence="2">
    <location>
        <begin position="41"/>
        <end position="59"/>
    </location>
</feature>
<sequence length="517" mass="56695">MSEFLLYYRRPDPTTWVYMSSFLTIGLFFVFRRFWSIRNLDIVLLILLAPGLLMVNEGYRRQTRLARLASAEISAAANAIPIEAEVAPEEAAPAELPPTDETSSEPATSPGSQPVTTEAPAKPESPPAPRELTAEELTKLQESDAYRRAAGLQRTGFITLFGIQFLVLLRMLLDPLMVRRPLLDPNLTTGGLNFLGISLFIFMMANVVASTPEIQQEQGPKLGPGYALINMLPAIPTRPISEAIAGAEPPTMAELTAAEQRRTMIAKIIAILAQSAVLIGILLIGNRHFGNLRAGAGCATLYLLMPYTAQMTGRVDHVVPAALILWAVLMYRKPLIAGLFIGAAAGLLYYPLFLLPLWCSFYWQRGVGRFAGAVLVALTVLMALLAFAGGEPFLTHVQRMFGVLNPNKGPNELTGIWELGWNPIWRLPVIVGYVILSFFFAVWPGQKNLGILISCSAALMVAAQFWHGYGGGLYMSWFLPLLLLTIFRPNLQDRVATKVIDGRSRPTRRSSTALDAA</sequence>
<comment type="caution">
    <text evidence="3">The sequence shown here is derived from an EMBL/GenBank/DDBJ whole genome shotgun (WGS) entry which is preliminary data.</text>
</comment>